<feature type="transmembrane region" description="Helical" evidence="7">
    <location>
        <begin position="53"/>
        <end position="74"/>
    </location>
</feature>
<protein>
    <recommendedName>
        <fullName evidence="8">Major facilitator superfamily (MFS) profile domain-containing protein</fullName>
    </recommendedName>
</protein>
<feature type="transmembrane region" description="Helical" evidence="7">
    <location>
        <begin position="113"/>
        <end position="134"/>
    </location>
</feature>
<dbReference type="GO" id="GO:0031526">
    <property type="term" value="C:brush border membrane"/>
    <property type="evidence" value="ECO:0007669"/>
    <property type="project" value="TreeGrafter"/>
</dbReference>
<gene>
    <name evidence="9" type="ORF">FF38_13107</name>
</gene>
<keyword evidence="2" id="KW-0813">Transport</keyword>
<feature type="transmembrane region" description="Helical" evidence="7">
    <location>
        <begin position="203"/>
        <end position="228"/>
    </location>
</feature>
<feature type="transmembrane region" description="Helical" evidence="7">
    <location>
        <begin position="169"/>
        <end position="191"/>
    </location>
</feature>
<feature type="transmembrane region" description="Helical" evidence="7">
    <location>
        <begin position="399"/>
        <end position="417"/>
    </location>
</feature>
<evidence type="ECO:0000256" key="6">
    <source>
        <dbReference type="SAM" id="MobiDB-lite"/>
    </source>
</evidence>
<keyword evidence="4 7" id="KW-1133">Transmembrane helix</keyword>
<dbReference type="AlphaFoldDB" id="A0A0L0CK32"/>
<keyword evidence="5 7" id="KW-0472">Membrane</keyword>
<keyword evidence="3 7" id="KW-0812">Transmembrane</keyword>
<evidence type="ECO:0000313" key="10">
    <source>
        <dbReference type="Proteomes" id="UP000037069"/>
    </source>
</evidence>
<dbReference type="Pfam" id="PF07690">
    <property type="entry name" value="MFS_1"/>
    <property type="match status" value="1"/>
</dbReference>
<evidence type="ECO:0000256" key="3">
    <source>
        <dbReference type="ARBA" id="ARBA00022692"/>
    </source>
</evidence>
<dbReference type="PROSITE" id="PS50850">
    <property type="entry name" value="MFS"/>
    <property type="match status" value="1"/>
</dbReference>
<dbReference type="FunFam" id="1.20.1250.20:FF:000223">
    <property type="entry name" value="Major facilitator superfamily domain-containing protein"/>
    <property type="match status" value="1"/>
</dbReference>
<name>A0A0L0CK32_LUCCU</name>
<keyword evidence="10" id="KW-1185">Reference proteome</keyword>
<dbReference type="Proteomes" id="UP000037069">
    <property type="component" value="Unassembled WGS sequence"/>
</dbReference>
<evidence type="ECO:0000313" key="9">
    <source>
        <dbReference type="EMBL" id="KNC32572.1"/>
    </source>
</evidence>
<feature type="transmembrane region" description="Helical" evidence="7">
    <location>
        <begin position="234"/>
        <end position="259"/>
    </location>
</feature>
<feature type="transmembrane region" description="Helical" evidence="7">
    <location>
        <begin position="429"/>
        <end position="453"/>
    </location>
</feature>
<organism evidence="9 10">
    <name type="scientific">Lucilia cuprina</name>
    <name type="common">Green bottle fly</name>
    <name type="synonym">Australian sheep blowfly</name>
    <dbReference type="NCBI Taxonomy" id="7375"/>
    <lineage>
        <taxon>Eukaryota</taxon>
        <taxon>Metazoa</taxon>
        <taxon>Ecdysozoa</taxon>
        <taxon>Arthropoda</taxon>
        <taxon>Hexapoda</taxon>
        <taxon>Insecta</taxon>
        <taxon>Pterygota</taxon>
        <taxon>Neoptera</taxon>
        <taxon>Endopterygota</taxon>
        <taxon>Diptera</taxon>
        <taxon>Brachycera</taxon>
        <taxon>Muscomorpha</taxon>
        <taxon>Oestroidea</taxon>
        <taxon>Calliphoridae</taxon>
        <taxon>Luciliinae</taxon>
        <taxon>Lucilia</taxon>
    </lineage>
</organism>
<evidence type="ECO:0000259" key="8">
    <source>
        <dbReference type="PROSITE" id="PS50850"/>
    </source>
</evidence>
<evidence type="ECO:0000256" key="7">
    <source>
        <dbReference type="SAM" id="Phobius"/>
    </source>
</evidence>
<comment type="subcellular location">
    <subcellularLocation>
        <location evidence="1">Membrane</location>
        <topology evidence="1">Multi-pass membrane protein</topology>
    </subcellularLocation>
</comment>
<reference evidence="9 10" key="1">
    <citation type="journal article" date="2015" name="Nat. Commun.">
        <title>Lucilia cuprina genome unlocks parasitic fly biology to underpin future interventions.</title>
        <authorList>
            <person name="Anstead C.A."/>
            <person name="Korhonen P.K."/>
            <person name="Young N.D."/>
            <person name="Hall R.S."/>
            <person name="Jex A.R."/>
            <person name="Murali S.C."/>
            <person name="Hughes D.S."/>
            <person name="Lee S.F."/>
            <person name="Perry T."/>
            <person name="Stroehlein A.J."/>
            <person name="Ansell B.R."/>
            <person name="Breugelmans B."/>
            <person name="Hofmann A."/>
            <person name="Qu J."/>
            <person name="Dugan S."/>
            <person name="Lee S.L."/>
            <person name="Chao H."/>
            <person name="Dinh H."/>
            <person name="Han Y."/>
            <person name="Doddapaneni H.V."/>
            <person name="Worley K.C."/>
            <person name="Muzny D.M."/>
            <person name="Ioannidis P."/>
            <person name="Waterhouse R.M."/>
            <person name="Zdobnov E.M."/>
            <person name="James P.J."/>
            <person name="Bagnall N.H."/>
            <person name="Kotze A.C."/>
            <person name="Gibbs R.A."/>
            <person name="Richards S."/>
            <person name="Batterham P."/>
            <person name="Gasser R.B."/>
        </authorList>
    </citation>
    <scope>NUCLEOTIDE SEQUENCE [LARGE SCALE GENOMIC DNA]</scope>
    <source>
        <strain evidence="9 10">LS</strain>
        <tissue evidence="9">Full body</tissue>
    </source>
</reference>
<dbReference type="OMA" id="EWYVNIS"/>
<dbReference type="PANTHER" id="PTHR23504:SF31">
    <property type="entry name" value="MAJOR FACILITATOR SUPERFAMILY DOMAIN-CONTAINING PROTEIN 10"/>
    <property type="match status" value="1"/>
</dbReference>
<feature type="transmembrane region" description="Helical" evidence="7">
    <location>
        <begin position="310"/>
        <end position="330"/>
    </location>
</feature>
<dbReference type="SUPFAM" id="SSF103473">
    <property type="entry name" value="MFS general substrate transporter"/>
    <property type="match status" value="1"/>
</dbReference>
<dbReference type="Gene3D" id="1.20.1250.20">
    <property type="entry name" value="MFS general substrate transporter like domains"/>
    <property type="match status" value="1"/>
</dbReference>
<dbReference type="GO" id="GO:0022857">
    <property type="term" value="F:transmembrane transporter activity"/>
    <property type="evidence" value="ECO:0007669"/>
    <property type="project" value="InterPro"/>
</dbReference>
<feature type="compositionally biased region" description="Low complexity" evidence="6">
    <location>
        <begin position="12"/>
        <end position="24"/>
    </location>
</feature>
<evidence type="ECO:0000256" key="1">
    <source>
        <dbReference type="ARBA" id="ARBA00004141"/>
    </source>
</evidence>
<feature type="domain" description="Major facilitator superfamily (MFS) profile" evidence="8">
    <location>
        <begin position="52"/>
        <end position="480"/>
    </location>
</feature>
<dbReference type="OrthoDB" id="196650at2759"/>
<evidence type="ECO:0000256" key="2">
    <source>
        <dbReference type="ARBA" id="ARBA00022448"/>
    </source>
</evidence>
<comment type="caution">
    <text evidence="9">The sequence shown here is derived from an EMBL/GenBank/DDBJ whole genome shotgun (WGS) entry which is preliminary data.</text>
</comment>
<sequence length="480" mass="52504">MSSSLTQRRQHNSSVAASANNNNNVIGDVKGGTAAGINPTHVQNKTEKTNPMVFVVFISLLFDLLAFTIILPLLPSLLEYFKSNDSSGLYNILTERISWFQEFLGAPERYNSVLFGGFLGSMFSFLQFIASPVVGGLSDYYGRKPVIVVCAAGIAGSYLLWAFSRNFAVFVLARFVGGLSKGNISLCMSIITDVSSEKTRGRGMALVGVAFSLGFIVGPMIGALFAIFSNKSTGPWFVLPSLLAFGLAVGDLLVLVFCLKETLPKEKRVKEISSSLSYAWQLLNVSSIFRFASIKNVSQKQIKSLQTIGMIYFIYLFLYSGLEFTVTFLMYHKFGYNSMDQAKMFLTTGIIMTVLQGSVVRRLPEQKVQKYAVFSLYLLVPAFILVGLAHSAFVLYMGMILYAISTAFTVTCLTTLVSKYGNDDQKGSVLGIFRSLGALARAIGPVVGCIAFWCIGSQMTYILGGLLLLIPSFVLQKVQL</sequence>
<feature type="transmembrane region" description="Helical" evidence="7">
    <location>
        <begin position="372"/>
        <end position="393"/>
    </location>
</feature>
<feature type="transmembrane region" description="Helical" evidence="7">
    <location>
        <begin position="146"/>
        <end position="163"/>
    </location>
</feature>
<evidence type="ECO:0000256" key="5">
    <source>
        <dbReference type="ARBA" id="ARBA00023136"/>
    </source>
</evidence>
<dbReference type="InterPro" id="IPR011701">
    <property type="entry name" value="MFS"/>
</dbReference>
<dbReference type="EMBL" id="JRES01000301">
    <property type="protein sequence ID" value="KNC32572.1"/>
    <property type="molecule type" value="Genomic_DNA"/>
</dbReference>
<feature type="transmembrane region" description="Helical" evidence="7">
    <location>
        <begin position="342"/>
        <end position="360"/>
    </location>
</feature>
<proteinExistence type="predicted"/>
<evidence type="ECO:0000256" key="4">
    <source>
        <dbReference type="ARBA" id="ARBA00022989"/>
    </source>
</evidence>
<accession>A0A0L0CK32</accession>
<dbReference type="InterPro" id="IPR036259">
    <property type="entry name" value="MFS_trans_sf"/>
</dbReference>
<dbReference type="CDD" id="cd17389">
    <property type="entry name" value="MFS_MFSD10"/>
    <property type="match status" value="1"/>
</dbReference>
<dbReference type="InterPro" id="IPR020846">
    <property type="entry name" value="MFS_dom"/>
</dbReference>
<dbReference type="STRING" id="7375.A0A0L0CK32"/>
<feature type="region of interest" description="Disordered" evidence="6">
    <location>
        <begin position="1"/>
        <end position="24"/>
    </location>
</feature>
<dbReference type="PROSITE" id="PS00216">
    <property type="entry name" value="SUGAR_TRANSPORT_1"/>
    <property type="match status" value="1"/>
</dbReference>
<dbReference type="PANTHER" id="PTHR23504">
    <property type="entry name" value="MAJOR FACILITATOR SUPERFAMILY DOMAIN-CONTAINING PROTEIN 10"/>
    <property type="match status" value="1"/>
</dbReference>
<dbReference type="InterPro" id="IPR005829">
    <property type="entry name" value="Sugar_transporter_CS"/>
</dbReference>